<evidence type="ECO:0000259" key="2">
    <source>
        <dbReference type="SMART" id="SM01080"/>
    </source>
</evidence>
<gene>
    <name evidence="3" type="ORF">ACFPOU_16970</name>
</gene>
<evidence type="ECO:0000313" key="3">
    <source>
        <dbReference type="EMBL" id="MFC5512797.1"/>
    </source>
</evidence>
<sequence>MLETLDYIRALCAFTKGQPRDGQRRYQSRVHLGNQLLLINKNFYFGKIVCTLVSQITLIDNISYRMTYRFSFSVLRVALVDALRLSNEERRPPRYPLPTFVWAFVILVLVSFGMLYLGDKLNASGMVLTRFMGAGQAAVTAQIGYPGDARDQVAVVLYDEQFLRAYQSAWPISYQDHADWLLRLAGQPGARPKAIFLDITFGQEREDPTLLALKEAFCTLRDTLHVPVFVAALPDAVTGKLAVREGLGSCFTMVGADYTPDPLDGYAWTYPLTRHLETAGWKSGLSVAPAQPAYRSAAMAIAQDSARIELGEESVPMALVWGENAAGNAPIADRDRGCAPGRSLARNLTPGVFFQFAEPPPPLCPYHHTLSMEQVGALPDNQLAAALKDRYVMVGANIPGHNDFARSPVHGLVPGVHYHAMALDNLLSYGARYKLNQEWNIEGLTTLSWPGLLTVLAVLAVHWLWSWLLAKVTAGKRWQALASRQAGPRWLRTGTDEATLRGRTGLALLGALAWATRLTLQFVSAALLIALLQTVFRAGMLPVVELIGMTLFAEAVDYLARLRWYVLGKETLESEVTPDPEARPIPVTTTL</sequence>
<dbReference type="Proteomes" id="UP001596031">
    <property type="component" value="Unassembled WGS sequence"/>
</dbReference>
<dbReference type="RefSeq" id="WP_379723753.1">
    <property type="nucleotide sequence ID" value="NZ_JBHSMS010000054.1"/>
</dbReference>
<accession>A0ABW0PMC5</accession>
<name>A0ABW0PMC5_9BURK</name>
<keyword evidence="1" id="KW-0472">Membrane</keyword>
<dbReference type="Pfam" id="PF05226">
    <property type="entry name" value="CHASE2"/>
    <property type="match status" value="1"/>
</dbReference>
<keyword evidence="1" id="KW-0812">Transmembrane</keyword>
<organism evidence="3 4">
    <name type="scientific">Massilia jejuensis</name>
    <dbReference type="NCBI Taxonomy" id="648894"/>
    <lineage>
        <taxon>Bacteria</taxon>
        <taxon>Pseudomonadati</taxon>
        <taxon>Pseudomonadota</taxon>
        <taxon>Betaproteobacteria</taxon>
        <taxon>Burkholderiales</taxon>
        <taxon>Oxalobacteraceae</taxon>
        <taxon>Telluria group</taxon>
        <taxon>Massilia</taxon>
    </lineage>
</organism>
<feature type="transmembrane region" description="Helical" evidence="1">
    <location>
        <begin position="100"/>
        <end position="118"/>
    </location>
</feature>
<feature type="transmembrane region" description="Helical" evidence="1">
    <location>
        <begin position="506"/>
        <end position="532"/>
    </location>
</feature>
<keyword evidence="1" id="KW-1133">Transmembrane helix</keyword>
<evidence type="ECO:0000256" key="1">
    <source>
        <dbReference type="SAM" id="Phobius"/>
    </source>
</evidence>
<feature type="domain" description="CHASE2" evidence="2">
    <location>
        <begin position="128"/>
        <end position="456"/>
    </location>
</feature>
<feature type="transmembrane region" description="Helical" evidence="1">
    <location>
        <begin position="538"/>
        <end position="560"/>
    </location>
</feature>
<feature type="transmembrane region" description="Helical" evidence="1">
    <location>
        <begin position="447"/>
        <end position="470"/>
    </location>
</feature>
<evidence type="ECO:0000313" key="4">
    <source>
        <dbReference type="Proteomes" id="UP001596031"/>
    </source>
</evidence>
<dbReference type="SMART" id="SM01080">
    <property type="entry name" value="CHASE2"/>
    <property type="match status" value="1"/>
</dbReference>
<reference evidence="4" key="1">
    <citation type="journal article" date="2019" name="Int. J. Syst. Evol. Microbiol.">
        <title>The Global Catalogue of Microorganisms (GCM) 10K type strain sequencing project: providing services to taxonomists for standard genome sequencing and annotation.</title>
        <authorList>
            <consortium name="The Broad Institute Genomics Platform"/>
            <consortium name="The Broad Institute Genome Sequencing Center for Infectious Disease"/>
            <person name="Wu L."/>
            <person name="Ma J."/>
        </authorList>
    </citation>
    <scope>NUCLEOTIDE SEQUENCE [LARGE SCALE GENOMIC DNA]</scope>
    <source>
        <strain evidence="4">CCUG 38813</strain>
    </source>
</reference>
<dbReference type="EMBL" id="JBHSMS010000054">
    <property type="protein sequence ID" value="MFC5512797.1"/>
    <property type="molecule type" value="Genomic_DNA"/>
</dbReference>
<dbReference type="InterPro" id="IPR007890">
    <property type="entry name" value="CHASE2"/>
</dbReference>
<protein>
    <submittedName>
        <fullName evidence="3">CHASE2 domain-containing protein</fullName>
    </submittedName>
</protein>
<comment type="caution">
    <text evidence="3">The sequence shown here is derived from an EMBL/GenBank/DDBJ whole genome shotgun (WGS) entry which is preliminary data.</text>
</comment>
<proteinExistence type="predicted"/>
<keyword evidence="4" id="KW-1185">Reference proteome</keyword>